<feature type="compositionally biased region" description="Polar residues" evidence="2">
    <location>
        <begin position="302"/>
        <end position="312"/>
    </location>
</feature>
<evidence type="ECO:0000256" key="1">
    <source>
        <dbReference type="SAM" id="Coils"/>
    </source>
</evidence>
<accession>A0AAE0KM41</accession>
<dbReference type="PANTHER" id="PTHR33488">
    <property type="entry name" value="ZGC:162509"/>
    <property type="match status" value="1"/>
</dbReference>
<proteinExistence type="predicted"/>
<evidence type="ECO:0000313" key="3">
    <source>
        <dbReference type="EMBL" id="KAK3379009.1"/>
    </source>
</evidence>
<comment type="caution">
    <text evidence="3">The sequence shown here is derived from an EMBL/GenBank/DDBJ whole genome shotgun (WGS) entry which is preliminary data.</text>
</comment>
<evidence type="ECO:0000313" key="4">
    <source>
        <dbReference type="Proteomes" id="UP001287356"/>
    </source>
</evidence>
<gene>
    <name evidence="3" type="ORF">B0T24DRAFT_716666</name>
</gene>
<evidence type="ECO:0000256" key="2">
    <source>
        <dbReference type="SAM" id="MobiDB-lite"/>
    </source>
</evidence>
<feature type="region of interest" description="Disordered" evidence="2">
    <location>
        <begin position="286"/>
        <end position="322"/>
    </location>
</feature>
<organism evidence="3 4">
    <name type="scientific">Lasiosphaeria ovina</name>
    <dbReference type="NCBI Taxonomy" id="92902"/>
    <lineage>
        <taxon>Eukaryota</taxon>
        <taxon>Fungi</taxon>
        <taxon>Dikarya</taxon>
        <taxon>Ascomycota</taxon>
        <taxon>Pezizomycotina</taxon>
        <taxon>Sordariomycetes</taxon>
        <taxon>Sordariomycetidae</taxon>
        <taxon>Sordariales</taxon>
        <taxon>Lasiosphaeriaceae</taxon>
        <taxon>Lasiosphaeria</taxon>
    </lineage>
</organism>
<dbReference type="Proteomes" id="UP001287356">
    <property type="component" value="Unassembled WGS sequence"/>
</dbReference>
<name>A0AAE0KM41_9PEZI</name>
<reference evidence="3" key="1">
    <citation type="journal article" date="2023" name="Mol. Phylogenet. Evol.">
        <title>Genome-scale phylogeny and comparative genomics of the fungal order Sordariales.</title>
        <authorList>
            <person name="Hensen N."/>
            <person name="Bonometti L."/>
            <person name="Westerberg I."/>
            <person name="Brannstrom I.O."/>
            <person name="Guillou S."/>
            <person name="Cros-Aarteil S."/>
            <person name="Calhoun S."/>
            <person name="Haridas S."/>
            <person name="Kuo A."/>
            <person name="Mondo S."/>
            <person name="Pangilinan J."/>
            <person name="Riley R."/>
            <person name="LaButti K."/>
            <person name="Andreopoulos B."/>
            <person name="Lipzen A."/>
            <person name="Chen C."/>
            <person name="Yan M."/>
            <person name="Daum C."/>
            <person name="Ng V."/>
            <person name="Clum A."/>
            <person name="Steindorff A."/>
            <person name="Ohm R.A."/>
            <person name="Martin F."/>
            <person name="Silar P."/>
            <person name="Natvig D.O."/>
            <person name="Lalanne C."/>
            <person name="Gautier V."/>
            <person name="Ament-Velasquez S.L."/>
            <person name="Kruys A."/>
            <person name="Hutchinson M.I."/>
            <person name="Powell A.J."/>
            <person name="Barry K."/>
            <person name="Miller A.N."/>
            <person name="Grigoriev I.V."/>
            <person name="Debuchy R."/>
            <person name="Gladieux P."/>
            <person name="Hiltunen Thoren M."/>
            <person name="Johannesson H."/>
        </authorList>
    </citation>
    <scope>NUCLEOTIDE SEQUENCE</scope>
    <source>
        <strain evidence="3">CBS 958.72</strain>
    </source>
</reference>
<dbReference type="AlphaFoldDB" id="A0AAE0KM41"/>
<dbReference type="PANTHER" id="PTHR33488:SF2">
    <property type="entry name" value="EARLY ENDOSOME ANTIGEN 1-LIKE"/>
    <property type="match status" value="1"/>
</dbReference>
<keyword evidence="4" id="KW-1185">Reference proteome</keyword>
<protein>
    <submittedName>
        <fullName evidence="3">Uncharacterized protein</fullName>
    </submittedName>
</protein>
<sequence length="740" mass="81332">MTEVAKKPEDVAIERRKASASLQQDIKLSLGQSQSLPDMLMTAPLAINLLGQIKLLAFTDDALRIRLTEPRGGFQYLQRTSLSSAMIQIVDQSADAFDLAEKKMRAIRMQTNVMFGRNGHVQTILMCLQDPRRAKKDLLVSMSKFEKDMEKCAAWSKEIESQFDSLVKCAGEVNLAMAEEMTIAAEEQEQIEGQVIKAEFAEKKQANALDVLKSRVEDAQSEFTEAREQFQKTSSKGEASALFAAAAVGLGSSFTGLINATVSVFKDAPKVAIETAKAVGRVGSIGVHHHHHGDNQAAPGSGTANGQNTALTNEGPGGGLDPALLSAEQIEIQLLNLNELLNDELPDLVEEGGSVISSCAKRLEALRKSLGNFRSKHTVNACGILDEALGITADILSRSNNPEAKRSAGEWHKKITRWNKSLNSLLNGATKLRSFAASQPGQGFGDSLNNNLARTSLPPSDSTTYDRILHQRHQTLLIKRSAMNEARVHLEKQTESQLQAQAEIIDIAHKMKDLAHKQTTIEDTKRILRKAIDVMIAMQDQVRQLKGFFDALANIISIVCKGQAETYLATIEAGIPSPQDKSQSFILSHSEQQLQVIRETVITLRGHFGFVVHSADMYQDIATRHINPCIRMAANLPLSVGPAEQEQARCQLKLMTDASSKAIQRLAQEETEAYQRDLEKRVLEIEGELAALGFEPPEEGDEDKDGNLQAIEEGIKESSEEIAEEMEELGDFFEEIMDDL</sequence>
<dbReference type="EMBL" id="JAULSN010000002">
    <property type="protein sequence ID" value="KAK3379009.1"/>
    <property type="molecule type" value="Genomic_DNA"/>
</dbReference>
<keyword evidence="1" id="KW-0175">Coiled coil</keyword>
<feature type="coiled-coil region" evidence="1">
    <location>
        <begin position="184"/>
        <end position="236"/>
    </location>
</feature>
<reference evidence="3" key="2">
    <citation type="submission" date="2023-06" db="EMBL/GenBank/DDBJ databases">
        <authorList>
            <consortium name="Lawrence Berkeley National Laboratory"/>
            <person name="Haridas S."/>
            <person name="Hensen N."/>
            <person name="Bonometti L."/>
            <person name="Westerberg I."/>
            <person name="Brannstrom I.O."/>
            <person name="Guillou S."/>
            <person name="Cros-Aarteil S."/>
            <person name="Calhoun S."/>
            <person name="Kuo A."/>
            <person name="Mondo S."/>
            <person name="Pangilinan J."/>
            <person name="Riley R."/>
            <person name="Labutti K."/>
            <person name="Andreopoulos B."/>
            <person name="Lipzen A."/>
            <person name="Chen C."/>
            <person name="Yanf M."/>
            <person name="Daum C."/>
            <person name="Ng V."/>
            <person name="Clum A."/>
            <person name="Steindorff A."/>
            <person name="Ohm R."/>
            <person name="Martin F."/>
            <person name="Silar P."/>
            <person name="Natvig D."/>
            <person name="Lalanne C."/>
            <person name="Gautier V."/>
            <person name="Ament-Velasquez S.L."/>
            <person name="Kruys A."/>
            <person name="Hutchinson M.I."/>
            <person name="Powell A.J."/>
            <person name="Barry K."/>
            <person name="Miller A.N."/>
            <person name="Grigoriev I.V."/>
            <person name="Debuchy R."/>
            <person name="Gladieux P."/>
            <person name="Thoren M.H."/>
            <person name="Johannesson H."/>
        </authorList>
    </citation>
    <scope>NUCLEOTIDE SEQUENCE</scope>
    <source>
        <strain evidence="3">CBS 958.72</strain>
    </source>
</reference>